<gene>
    <name evidence="3" type="primary">LOC100905861</name>
</gene>
<reference evidence="3" key="1">
    <citation type="submission" date="2025-08" db="UniProtKB">
        <authorList>
            <consortium name="RefSeq"/>
        </authorList>
    </citation>
    <scope>IDENTIFICATION</scope>
</reference>
<feature type="compositionally biased region" description="Basic and acidic residues" evidence="1">
    <location>
        <begin position="68"/>
        <end position="83"/>
    </location>
</feature>
<sequence length="116" mass="12991">MAVSLKRVVDRCPTPSKSNLKKGGNPLTNIARGRKFSTTKWKVQAIGTPNTESTPDMDQAPENPSLEEIEKTPRIPPHFERTPKFTPGWPCTAFKRFESLPELPPMTPPVFSLYTP</sequence>
<dbReference type="RefSeq" id="XP_003741309.1">
    <property type="nucleotide sequence ID" value="XM_003741261.2"/>
</dbReference>
<protein>
    <submittedName>
        <fullName evidence="3">Uncharacterized protein LOC100905861</fullName>
    </submittedName>
</protein>
<evidence type="ECO:0000256" key="1">
    <source>
        <dbReference type="SAM" id="MobiDB-lite"/>
    </source>
</evidence>
<dbReference type="AlphaFoldDB" id="A0AAJ6QRG2"/>
<accession>A0AAJ6QRG2</accession>
<evidence type="ECO:0000313" key="2">
    <source>
        <dbReference type="Proteomes" id="UP000694867"/>
    </source>
</evidence>
<name>A0AAJ6QRG2_9ACAR</name>
<feature type="region of interest" description="Disordered" evidence="1">
    <location>
        <begin position="46"/>
        <end position="86"/>
    </location>
</feature>
<feature type="region of interest" description="Disordered" evidence="1">
    <location>
        <begin position="1"/>
        <end position="31"/>
    </location>
</feature>
<keyword evidence="2" id="KW-1185">Reference proteome</keyword>
<dbReference type="Proteomes" id="UP000694867">
    <property type="component" value="Unplaced"/>
</dbReference>
<evidence type="ECO:0000313" key="3">
    <source>
        <dbReference type="RefSeq" id="XP_003741309.1"/>
    </source>
</evidence>
<feature type="compositionally biased region" description="Polar residues" evidence="1">
    <location>
        <begin position="46"/>
        <end position="56"/>
    </location>
</feature>
<organism evidence="2 3">
    <name type="scientific">Galendromus occidentalis</name>
    <name type="common">western predatory mite</name>
    <dbReference type="NCBI Taxonomy" id="34638"/>
    <lineage>
        <taxon>Eukaryota</taxon>
        <taxon>Metazoa</taxon>
        <taxon>Ecdysozoa</taxon>
        <taxon>Arthropoda</taxon>
        <taxon>Chelicerata</taxon>
        <taxon>Arachnida</taxon>
        <taxon>Acari</taxon>
        <taxon>Parasitiformes</taxon>
        <taxon>Mesostigmata</taxon>
        <taxon>Gamasina</taxon>
        <taxon>Phytoseioidea</taxon>
        <taxon>Phytoseiidae</taxon>
        <taxon>Typhlodrominae</taxon>
        <taxon>Galendromus</taxon>
    </lineage>
</organism>
<dbReference type="KEGG" id="goe:100905861"/>
<proteinExistence type="predicted"/>
<dbReference type="GeneID" id="100905861"/>